<dbReference type="EMBL" id="VSRR010017012">
    <property type="protein sequence ID" value="MPC59940.1"/>
    <property type="molecule type" value="Genomic_DNA"/>
</dbReference>
<gene>
    <name evidence="2" type="ORF">E2C01_053972</name>
</gene>
<accession>A0A5B7GI30</accession>
<feature type="compositionally biased region" description="Low complexity" evidence="1">
    <location>
        <begin position="220"/>
        <end position="241"/>
    </location>
</feature>
<keyword evidence="3" id="KW-1185">Reference proteome</keyword>
<name>A0A5B7GI30_PORTR</name>
<comment type="caution">
    <text evidence="2">The sequence shown here is derived from an EMBL/GenBank/DDBJ whole genome shotgun (WGS) entry which is preliminary data.</text>
</comment>
<dbReference type="AlphaFoldDB" id="A0A5B7GI30"/>
<feature type="compositionally biased region" description="Basic and acidic residues" evidence="1">
    <location>
        <begin position="17"/>
        <end position="35"/>
    </location>
</feature>
<dbReference type="OrthoDB" id="6374890at2759"/>
<proteinExistence type="predicted"/>
<sequence>MSSSGGDDFFDDTESESEGKEEKGQEGNEVRERSASDSASTEESSSEGDFEEQLKQDTDSQKSDEDCDDDNETDVEDNDGDDVSENIEEESREESGGEGSGHDSDALGGDERLASNDRSEELERLFDPSPTDVTSTVPSPKPSIARPASARCRVRVEIESAPPHSSSRPDVTGTRVKGKEIICAKTASNVSQEIGVKDDHPPPLLVVKSSVHSRPARTLGSRGNSPSSPRTPGTPPTTDSRGINRILSKKESAIAGRISTGTYAPKGQRFSMRPCRKQPRQRPLGKYTRSLQMLGVKVPPSVPPQRAGRSSSSQSWTSGGKLHTRLTRRSTSLEDVTRAIPQVNTPEVLHNLHVDEGQRATLSQAVYEEWYFARRQQIHARKVKAREQIRKEEEKKEKVIYRSIFSLFQSVLLKRGVFKRA</sequence>
<evidence type="ECO:0000256" key="1">
    <source>
        <dbReference type="SAM" id="MobiDB-lite"/>
    </source>
</evidence>
<reference evidence="2 3" key="1">
    <citation type="submission" date="2019-05" db="EMBL/GenBank/DDBJ databases">
        <title>Another draft genome of Portunus trituberculatus and its Hox gene families provides insights of decapod evolution.</title>
        <authorList>
            <person name="Jeong J.-H."/>
            <person name="Song I."/>
            <person name="Kim S."/>
            <person name="Choi T."/>
            <person name="Kim D."/>
            <person name="Ryu S."/>
            <person name="Kim W."/>
        </authorList>
    </citation>
    <scope>NUCLEOTIDE SEQUENCE [LARGE SCALE GENOMIC DNA]</scope>
    <source>
        <tissue evidence="2">Muscle</tissue>
    </source>
</reference>
<dbReference type="Proteomes" id="UP000324222">
    <property type="component" value="Unassembled WGS sequence"/>
</dbReference>
<evidence type="ECO:0000313" key="2">
    <source>
        <dbReference type="EMBL" id="MPC59940.1"/>
    </source>
</evidence>
<evidence type="ECO:0000313" key="3">
    <source>
        <dbReference type="Proteomes" id="UP000324222"/>
    </source>
</evidence>
<protein>
    <submittedName>
        <fullName evidence="2">Uncharacterized protein</fullName>
    </submittedName>
</protein>
<feature type="compositionally biased region" description="Acidic residues" evidence="1">
    <location>
        <begin position="65"/>
        <end position="92"/>
    </location>
</feature>
<feature type="compositionally biased region" description="Basic and acidic residues" evidence="1">
    <location>
        <begin position="52"/>
        <end position="64"/>
    </location>
</feature>
<organism evidence="2 3">
    <name type="scientific">Portunus trituberculatus</name>
    <name type="common">Swimming crab</name>
    <name type="synonym">Neptunus trituberculatus</name>
    <dbReference type="NCBI Taxonomy" id="210409"/>
    <lineage>
        <taxon>Eukaryota</taxon>
        <taxon>Metazoa</taxon>
        <taxon>Ecdysozoa</taxon>
        <taxon>Arthropoda</taxon>
        <taxon>Crustacea</taxon>
        <taxon>Multicrustacea</taxon>
        <taxon>Malacostraca</taxon>
        <taxon>Eumalacostraca</taxon>
        <taxon>Eucarida</taxon>
        <taxon>Decapoda</taxon>
        <taxon>Pleocyemata</taxon>
        <taxon>Brachyura</taxon>
        <taxon>Eubrachyura</taxon>
        <taxon>Portunoidea</taxon>
        <taxon>Portunidae</taxon>
        <taxon>Portuninae</taxon>
        <taxon>Portunus</taxon>
    </lineage>
</organism>
<feature type="region of interest" description="Disordered" evidence="1">
    <location>
        <begin position="1"/>
        <end position="327"/>
    </location>
</feature>
<feature type="compositionally biased region" description="Basic and acidic residues" evidence="1">
    <location>
        <begin position="100"/>
        <end position="126"/>
    </location>
</feature>